<accession>A0A9Q0F9K9</accession>
<feature type="region of interest" description="Disordered" evidence="1">
    <location>
        <begin position="254"/>
        <end position="309"/>
    </location>
</feature>
<keyword evidence="3" id="KW-1185">Reference proteome</keyword>
<dbReference type="Proteomes" id="UP001141552">
    <property type="component" value="Unassembled WGS sequence"/>
</dbReference>
<dbReference type="InterPro" id="IPR001574">
    <property type="entry name" value="Ribosome_inactivat_prot"/>
</dbReference>
<dbReference type="PANTHER" id="PTHR33453">
    <property type="match status" value="1"/>
</dbReference>
<evidence type="ECO:0000313" key="2">
    <source>
        <dbReference type="EMBL" id="KAJ4827410.1"/>
    </source>
</evidence>
<dbReference type="OrthoDB" id="1602268at2759"/>
<dbReference type="EMBL" id="JAKUCV010006421">
    <property type="protein sequence ID" value="KAJ4827410.1"/>
    <property type="molecule type" value="Genomic_DNA"/>
</dbReference>
<comment type="caution">
    <text evidence="2">The sequence shown here is derived from an EMBL/GenBank/DDBJ whole genome shotgun (WGS) entry which is preliminary data.</text>
</comment>
<evidence type="ECO:0000256" key="1">
    <source>
        <dbReference type="SAM" id="MobiDB-lite"/>
    </source>
</evidence>
<feature type="non-terminal residue" evidence="2">
    <location>
        <position position="1"/>
    </location>
</feature>
<dbReference type="InterPro" id="IPR016138">
    <property type="entry name" value="Ribosome_inactivat_prot_sub1"/>
</dbReference>
<dbReference type="PANTHER" id="PTHR33453:SF34">
    <property type="entry name" value="RIBOSOME-INACTIVATING PROTEIN"/>
    <property type="match status" value="1"/>
</dbReference>
<dbReference type="Gene3D" id="3.40.420.10">
    <property type="entry name" value="Ricin (A subunit), domain 1"/>
    <property type="match status" value="1"/>
</dbReference>
<dbReference type="GO" id="GO:0017148">
    <property type="term" value="P:negative regulation of translation"/>
    <property type="evidence" value="ECO:0007669"/>
    <property type="project" value="InterPro"/>
</dbReference>
<name>A0A9Q0F9K9_9ROSI</name>
<dbReference type="Pfam" id="PF00161">
    <property type="entry name" value="RIP"/>
    <property type="match status" value="1"/>
</dbReference>
<dbReference type="SUPFAM" id="SSF56371">
    <property type="entry name" value="Ribosome inactivating proteins (RIP)"/>
    <property type="match status" value="1"/>
</dbReference>
<feature type="compositionally biased region" description="Low complexity" evidence="1">
    <location>
        <begin position="261"/>
        <end position="283"/>
    </location>
</feature>
<dbReference type="AlphaFoldDB" id="A0A9Q0F9K9"/>
<dbReference type="InterPro" id="IPR036041">
    <property type="entry name" value="Ribosome-inact_prot_sf"/>
</dbReference>
<proteinExistence type="predicted"/>
<feature type="compositionally biased region" description="Basic and acidic residues" evidence="1">
    <location>
        <begin position="289"/>
        <end position="301"/>
    </location>
</feature>
<dbReference type="Gene3D" id="3.10.450.10">
    <property type="match status" value="1"/>
</dbReference>
<dbReference type="GO" id="GO:0030598">
    <property type="term" value="F:rRNA N-glycosylase activity"/>
    <property type="evidence" value="ECO:0007669"/>
    <property type="project" value="InterPro"/>
</dbReference>
<organism evidence="2 3">
    <name type="scientific">Turnera subulata</name>
    <dbReference type="NCBI Taxonomy" id="218843"/>
    <lineage>
        <taxon>Eukaryota</taxon>
        <taxon>Viridiplantae</taxon>
        <taxon>Streptophyta</taxon>
        <taxon>Embryophyta</taxon>
        <taxon>Tracheophyta</taxon>
        <taxon>Spermatophyta</taxon>
        <taxon>Magnoliopsida</taxon>
        <taxon>eudicotyledons</taxon>
        <taxon>Gunneridae</taxon>
        <taxon>Pentapetalae</taxon>
        <taxon>rosids</taxon>
        <taxon>fabids</taxon>
        <taxon>Malpighiales</taxon>
        <taxon>Passifloraceae</taxon>
        <taxon>Turnera</taxon>
    </lineage>
</organism>
<evidence type="ECO:0000313" key="3">
    <source>
        <dbReference type="Proteomes" id="UP001141552"/>
    </source>
</evidence>
<reference evidence="2" key="1">
    <citation type="submission" date="2022-02" db="EMBL/GenBank/DDBJ databases">
        <authorList>
            <person name="Henning P.M."/>
            <person name="McCubbin A.G."/>
            <person name="Shore J.S."/>
        </authorList>
    </citation>
    <scope>NUCLEOTIDE SEQUENCE</scope>
    <source>
        <strain evidence="2">F60SS</strain>
        <tissue evidence="2">Leaves</tissue>
    </source>
</reference>
<reference evidence="2" key="2">
    <citation type="journal article" date="2023" name="Plants (Basel)">
        <title>Annotation of the Turnera subulata (Passifloraceae) Draft Genome Reveals the S-Locus Evolved after the Divergence of Turneroideae from Passifloroideae in a Stepwise Manner.</title>
        <authorList>
            <person name="Henning P.M."/>
            <person name="Roalson E.H."/>
            <person name="Mir W."/>
            <person name="McCubbin A.G."/>
            <person name="Shore J.S."/>
        </authorList>
    </citation>
    <scope>NUCLEOTIDE SEQUENCE</scope>
    <source>
        <strain evidence="2">F60SS</strain>
    </source>
</reference>
<protein>
    <submittedName>
        <fullName evidence="2">Uncharacterized protein</fullName>
    </submittedName>
</protein>
<gene>
    <name evidence="2" type="ORF">Tsubulata_045549</name>
</gene>
<sequence>MLPPEKNGEVPDVFFVTLKERKKGRKDIILIRLLCLCHNLYIIGYQTKGKWRISRKYLNVYYAKLGGTYHKTKSKREAEEDRITFPYDVGYVNLERFSGVERENMDLGKAAMSEAMEKLFNYHTKLEEDKSQAAKDEALSLMVLTHMIPESARIGPLSYLLSNPRKQKLPLWGRKGIGSWGDSSEELARCGKAESYGVKEINLMPKESHEIENGNNNHRTVCRWELRTWPPSTLRTRQDLLTFVRIMLYDKDLDRGEGTSGKKSSQGSKQSSQGSKGKAPSGGIVIKEPSQESSKRGKDSGKGYTGKGKGIMKETRRQALCHSLMIVDDEDELLGTKKDGKCTFGSLRDRVSDPNHAYSLQECALYAIRSYNEKKKTKLRLEAIEKANVCAFNDDNHLIYYMTLKVKDELTTLPVPELKTCRAKVTYKGFPGTPSKVYACVTDPEPESHATGVLLLLCLMKLSPNKPDRWLWRSQSSGEYSVKSGNDFLYRASWSLLVAADPATKSLQPQIPYTPSYITTVSAETLKQSQGQLGVY</sequence>